<evidence type="ECO:0000313" key="4">
    <source>
        <dbReference type="EMBL" id="HIU59506.1"/>
    </source>
</evidence>
<dbReference type="Pfam" id="PF17386">
    <property type="entry name" value="LBP_C"/>
    <property type="match status" value="1"/>
</dbReference>
<comment type="caution">
    <text evidence="4">The sequence shown here is derived from an EMBL/GenBank/DDBJ whole genome shotgun (WGS) entry which is preliminary data.</text>
</comment>
<evidence type="ECO:0000259" key="3">
    <source>
        <dbReference type="Pfam" id="PF17386"/>
    </source>
</evidence>
<dbReference type="InterPro" id="IPR035363">
    <property type="entry name" value="LBP_M"/>
</dbReference>
<dbReference type="InterPro" id="IPR029062">
    <property type="entry name" value="Class_I_gatase-like"/>
</dbReference>
<dbReference type="Gene3D" id="3.20.20.80">
    <property type="entry name" value="Glycosidases"/>
    <property type="match status" value="1"/>
</dbReference>
<dbReference type="InterPro" id="IPR012711">
    <property type="entry name" value="Lacto-N-biose_phosphorylase"/>
</dbReference>
<dbReference type="EMBL" id="DVMZ01000140">
    <property type="protein sequence ID" value="HIU59506.1"/>
    <property type="molecule type" value="Genomic_DNA"/>
</dbReference>
<name>A0A9D1MFY5_9FIRM</name>
<dbReference type="Pfam" id="PF17385">
    <property type="entry name" value="LBP_M"/>
    <property type="match status" value="1"/>
</dbReference>
<dbReference type="EC" id="2.4.1.211" evidence="4"/>
<organism evidence="4 5">
    <name type="scientific">Candidatus Scatosoma pullistercoris</name>
    <dbReference type="NCBI Taxonomy" id="2840934"/>
    <lineage>
        <taxon>Bacteria</taxon>
        <taxon>Bacillati</taxon>
        <taxon>Bacillota</taxon>
        <taxon>Clostridia</taxon>
        <taxon>Candidatus Scatosoma</taxon>
    </lineage>
</organism>
<keyword evidence="4" id="KW-0808">Transferase</keyword>
<feature type="domain" description="Lacto-N-biose phosphorylase central" evidence="2">
    <location>
        <begin position="262"/>
        <end position="487"/>
    </location>
</feature>
<accession>A0A9D1MFY5</accession>
<evidence type="ECO:0000313" key="5">
    <source>
        <dbReference type="Proteomes" id="UP000824081"/>
    </source>
</evidence>
<dbReference type="Gene3D" id="3.40.50.880">
    <property type="match status" value="1"/>
</dbReference>
<evidence type="ECO:0000259" key="2">
    <source>
        <dbReference type="Pfam" id="PF17385"/>
    </source>
</evidence>
<dbReference type="InterPro" id="IPR035356">
    <property type="entry name" value="LBP_C"/>
</dbReference>
<dbReference type="SUPFAM" id="SSF52317">
    <property type="entry name" value="Class I glutamine amidotransferase-like"/>
    <property type="match status" value="1"/>
</dbReference>
<proteinExistence type="predicted"/>
<feature type="domain" description="Lacto-N-biose phosphorylase C-terminal" evidence="3">
    <location>
        <begin position="493"/>
        <end position="544"/>
    </location>
</feature>
<dbReference type="CDD" id="cd01653">
    <property type="entry name" value="GATase1"/>
    <property type="match status" value="1"/>
</dbReference>
<protein>
    <submittedName>
        <fullName evidence="4">1,3-beta-galactosyl-N-acetylhexosamine phosphorylase</fullName>
        <ecNumber evidence="4">2.4.1.211</ecNumber>
    </submittedName>
</protein>
<dbReference type="InterPro" id="IPR013780">
    <property type="entry name" value="Glyco_hydro_b"/>
</dbReference>
<dbReference type="InterPro" id="IPR035080">
    <property type="entry name" value="Lact_bio_phlase-like_N"/>
</dbReference>
<dbReference type="GO" id="GO:0004645">
    <property type="term" value="F:1,4-alpha-oligoglucan phosphorylase activity"/>
    <property type="evidence" value="ECO:0007669"/>
    <property type="project" value="InterPro"/>
</dbReference>
<keyword evidence="4" id="KW-0328">Glycosyltransferase</keyword>
<dbReference type="NCBIfam" id="TIGR02336">
    <property type="entry name" value="1,3-beta-galactosyl-N-acetylhexosamine phosphorylase"/>
    <property type="match status" value="1"/>
</dbReference>
<feature type="domain" description="Lacto-N-biose phosphorylase-like N-terminal TIM barrel" evidence="1">
    <location>
        <begin position="1"/>
        <end position="259"/>
    </location>
</feature>
<dbReference type="GO" id="GO:0050500">
    <property type="term" value="F:1,3-beta-galactosyl-N-acetylhexosamine phosphorylase activity"/>
    <property type="evidence" value="ECO:0007669"/>
    <property type="project" value="UniProtKB-EC"/>
</dbReference>
<feature type="non-terminal residue" evidence="4">
    <location>
        <position position="1"/>
    </location>
</feature>
<reference evidence="4" key="1">
    <citation type="submission" date="2020-10" db="EMBL/GenBank/DDBJ databases">
        <authorList>
            <person name="Gilroy R."/>
        </authorList>
    </citation>
    <scope>NUCLEOTIDE SEQUENCE</scope>
    <source>
        <strain evidence="4">11687</strain>
    </source>
</reference>
<gene>
    <name evidence="4" type="primary">gnpA</name>
    <name evidence="4" type="ORF">IAC57_05315</name>
</gene>
<reference evidence="4" key="2">
    <citation type="journal article" date="2021" name="PeerJ">
        <title>Extensive microbial diversity within the chicken gut microbiome revealed by metagenomics and culture.</title>
        <authorList>
            <person name="Gilroy R."/>
            <person name="Ravi A."/>
            <person name="Getino M."/>
            <person name="Pursley I."/>
            <person name="Horton D.L."/>
            <person name="Alikhan N.F."/>
            <person name="Baker D."/>
            <person name="Gharbi K."/>
            <person name="Hall N."/>
            <person name="Watson M."/>
            <person name="Adriaenssens E.M."/>
            <person name="Foster-Nyarko E."/>
            <person name="Jarju S."/>
            <person name="Secka A."/>
            <person name="Antonio M."/>
            <person name="Oren A."/>
            <person name="Chaudhuri R.R."/>
            <person name="La Ragione R."/>
            <person name="Hildebrand F."/>
            <person name="Pallen M.J."/>
        </authorList>
    </citation>
    <scope>NUCLEOTIDE SEQUENCE</scope>
    <source>
        <strain evidence="4">11687</strain>
    </source>
</reference>
<dbReference type="Proteomes" id="UP000824081">
    <property type="component" value="Unassembled WGS sequence"/>
</dbReference>
<evidence type="ECO:0000259" key="1">
    <source>
        <dbReference type="Pfam" id="PF09508"/>
    </source>
</evidence>
<sequence>YDPAFPHTREYIKEHMQKWCEENPDTDVVRFTTFLYQFSLIFNESGKEKFVEWFGYAQTANPVLIDEFEKETGIRLRAEDFVDGGCYNNAFRCPSERFQKYRDFVQRFVSRTIGELVDICHKNGKEAMMFLGDDWIGSEPYGKYFKDMHLDAVVGSVGGGVTVRMLSEIPHVGYHEGRFLPYFFPDTFFEGNEDNAVAELNRNWLTARRAMMRKSLDRMGFGGYLSLAAKFPKFVSRVAEIADEFRTIYDAIDNRKPYCTLKVALLNCWGKMRSWMSHMVAHELWYQSVYSYQGILEALSGLPVEVEFLSFDDVRTSGIPADVDVIINAGDAYTAFSGGENWLDEKVVTRVREFVRNGGGFIGVGEPTAVRGSGRYFRLADVLGVDEEIGFTLSEDKYNIRKTSHGLTEGMTAFDYGEDKKNIYALPGAKVLDIAFSDRFRRDVNVGEVKMAVNEYGKGRSFYITGIPYSSENARLLYKALCWTAGKTLEKVYSSNVNTECHYYPSSGKYAVVNNSNAPQTTEFYDLDGKKAELALQGMEIRWIDGGKRE</sequence>
<dbReference type="Gene3D" id="2.60.40.1180">
    <property type="entry name" value="Golgi alpha-mannosidase II"/>
    <property type="match status" value="1"/>
</dbReference>
<dbReference type="AlphaFoldDB" id="A0A9D1MFY5"/>
<dbReference type="Pfam" id="PF09508">
    <property type="entry name" value="Lact_bio_phlase"/>
    <property type="match status" value="1"/>
</dbReference>